<feature type="binding site" evidence="9">
    <location>
        <position position="221"/>
    </location>
    <ligand>
        <name>1-deoxy-D-xylulose 5-phosphate</name>
        <dbReference type="ChEBI" id="CHEBI:57792"/>
    </ligand>
</feature>
<sequence length="399" mass="40035">MVSAGGAARSVTVLGATGSVGLATVDLLERHSALFEVEAVAAHSDAVGLAAVARRLGARRAVVANPAAKPALDAALEGSGVATAAGPAAVIDAAAIPVDWTMAAISGAVGLEATIAAVRRGGAVALANKECLVCAGAAFMREVGAAGATLLPVDSEHNALLQALGGQSVDAVEAMTLTASGGPFRTWEAARIAQAGPEDALRHPTWSMGAKITIDSASLMNKGLEVIEAFHLFGVEAARLRVVVHPQSVIHGLVAFRDGAVTAGLASPDMRVPIAHALGYPGRLDTPAARVDLARLGAMTFEEPDLARFPALRLALEALAAGGGAPAVLNAANEIAVAAFLARRISFGGIAALVEQTLSDAAGRGLTGEPATVDEALALDAEARELATARLPGHALPAH</sequence>
<dbReference type="SUPFAM" id="SSF51735">
    <property type="entry name" value="NAD(P)-binding Rossmann-fold domains"/>
    <property type="match status" value="1"/>
</dbReference>
<dbReference type="PIRSF" id="PIRSF006205">
    <property type="entry name" value="Dxp_reductismrs"/>
    <property type="match status" value="1"/>
</dbReference>
<evidence type="ECO:0000256" key="1">
    <source>
        <dbReference type="ARBA" id="ARBA00005094"/>
    </source>
</evidence>
<dbReference type="InterPro" id="IPR036291">
    <property type="entry name" value="NAD(P)-bd_dom_sf"/>
</dbReference>
<evidence type="ECO:0000256" key="7">
    <source>
        <dbReference type="ARBA" id="ARBA00023229"/>
    </source>
</evidence>
<comment type="catalytic activity">
    <reaction evidence="8">
        <text>2-C-methyl-D-erythritol 4-phosphate + NADP(+) = 1-deoxy-D-xylulose 5-phosphate + NADPH + H(+)</text>
        <dbReference type="Rhea" id="RHEA:13717"/>
        <dbReference type="ChEBI" id="CHEBI:15378"/>
        <dbReference type="ChEBI" id="CHEBI:57783"/>
        <dbReference type="ChEBI" id="CHEBI:57792"/>
        <dbReference type="ChEBI" id="CHEBI:58262"/>
        <dbReference type="ChEBI" id="CHEBI:58349"/>
        <dbReference type="EC" id="1.1.1.267"/>
    </reaction>
    <physiologicalReaction direction="right-to-left" evidence="8">
        <dbReference type="Rhea" id="RHEA:13719"/>
    </physiologicalReaction>
</comment>
<keyword evidence="9" id="KW-0460">Magnesium</keyword>
<dbReference type="SUPFAM" id="SSF69055">
    <property type="entry name" value="1-deoxy-D-xylulose-5-phosphate reductoisomerase, C-terminal domain"/>
    <property type="match status" value="1"/>
</dbReference>
<dbReference type="PANTHER" id="PTHR30525">
    <property type="entry name" value="1-DEOXY-D-XYLULOSE 5-PHOSPHATE REDUCTOISOMERASE"/>
    <property type="match status" value="1"/>
</dbReference>
<evidence type="ECO:0000256" key="2">
    <source>
        <dbReference type="ARBA" id="ARBA00006825"/>
    </source>
</evidence>
<evidence type="ECO:0000259" key="11">
    <source>
        <dbReference type="Pfam" id="PF08436"/>
    </source>
</evidence>
<proteinExistence type="inferred from homology"/>
<evidence type="ECO:0000256" key="6">
    <source>
        <dbReference type="ARBA" id="ARBA00023211"/>
    </source>
</evidence>
<evidence type="ECO:0000256" key="5">
    <source>
        <dbReference type="ARBA" id="ARBA00023002"/>
    </source>
</evidence>
<keyword evidence="4 9" id="KW-0521">NADP</keyword>
<feature type="binding site" evidence="9">
    <location>
        <position position="154"/>
    </location>
    <ligand>
        <name>Mn(2+)</name>
        <dbReference type="ChEBI" id="CHEBI:29035"/>
    </ligand>
</feature>
<feature type="binding site" evidence="9">
    <location>
        <position position="155"/>
    </location>
    <ligand>
        <name>1-deoxy-D-xylulose 5-phosphate</name>
        <dbReference type="ChEBI" id="CHEBI:57792"/>
    </ligand>
</feature>
<feature type="binding site" evidence="9">
    <location>
        <position position="209"/>
    </location>
    <ligand>
        <name>NADPH</name>
        <dbReference type="ChEBI" id="CHEBI:57783"/>
    </ligand>
</feature>
<feature type="domain" description="1-deoxy-D-xylulose 5-phosphate reductoisomerase C-terminal" evidence="11">
    <location>
        <begin position="150"/>
        <end position="233"/>
    </location>
</feature>
<keyword evidence="14" id="KW-1185">Reference proteome</keyword>
<dbReference type="Proteomes" id="UP001597308">
    <property type="component" value="Unassembled WGS sequence"/>
</dbReference>
<evidence type="ECO:0000313" key="13">
    <source>
        <dbReference type="EMBL" id="MFD1701638.1"/>
    </source>
</evidence>
<feature type="binding site" evidence="9">
    <location>
        <position position="18"/>
    </location>
    <ligand>
        <name>NADPH</name>
        <dbReference type="ChEBI" id="CHEBI:57783"/>
    </ligand>
</feature>
<dbReference type="Pfam" id="PF13288">
    <property type="entry name" value="DXPR_C"/>
    <property type="match status" value="1"/>
</dbReference>
<feature type="binding site" evidence="9">
    <location>
        <position position="203"/>
    </location>
    <ligand>
        <name>1-deoxy-D-xylulose 5-phosphate</name>
        <dbReference type="ChEBI" id="CHEBI:57792"/>
    </ligand>
</feature>
<evidence type="ECO:0000259" key="10">
    <source>
        <dbReference type="Pfam" id="PF02670"/>
    </source>
</evidence>
<protein>
    <recommendedName>
        <fullName evidence="9">1-deoxy-D-xylulose 5-phosphate reductoisomerase</fullName>
        <shortName evidence="9">DXP reductoisomerase</shortName>
        <ecNumber evidence="9">1.1.1.267</ecNumber>
    </recommendedName>
    <alternativeName>
        <fullName evidence="9">1-deoxyxylulose-5-phosphate reductoisomerase</fullName>
    </alternativeName>
    <alternativeName>
        <fullName evidence="9">2-C-methyl-D-erythritol 4-phosphate synthase</fullName>
    </alternativeName>
</protein>
<dbReference type="InterPro" id="IPR026877">
    <property type="entry name" value="DXPR_C"/>
</dbReference>
<accession>A0ABW4K4W6</accession>
<evidence type="ECO:0000256" key="3">
    <source>
        <dbReference type="ARBA" id="ARBA00022723"/>
    </source>
</evidence>
<comment type="caution">
    <text evidence="9">Lacks conserved residue(s) required for the propagation of feature annotation.</text>
</comment>
<gene>
    <name evidence="9 13" type="primary">dxr</name>
    <name evidence="13" type="ORF">ACFSCV_01345</name>
</gene>
<comment type="function">
    <text evidence="9">Catalyzes the NADPH-dependent rearrangement and reduction of 1-deoxy-D-xylulose-5-phosphate (DXP) to 2-C-methyl-D-erythritol 4-phosphate (MEP).</text>
</comment>
<dbReference type="InterPro" id="IPR013512">
    <property type="entry name" value="DXP_reductoisomerase_N"/>
</dbReference>
<dbReference type="InterPro" id="IPR013644">
    <property type="entry name" value="DXP_reductoisomerase_C"/>
</dbReference>
<comment type="caution">
    <text evidence="13">The sequence shown here is derived from an EMBL/GenBank/DDBJ whole genome shotgun (WGS) entry which is preliminary data.</text>
</comment>
<feature type="binding site" evidence="9">
    <location>
        <position position="156"/>
    </location>
    <ligand>
        <name>Mn(2+)</name>
        <dbReference type="ChEBI" id="CHEBI:29035"/>
    </ligand>
</feature>
<evidence type="ECO:0000256" key="4">
    <source>
        <dbReference type="ARBA" id="ARBA00022857"/>
    </source>
</evidence>
<reference evidence="14" key="1">
    <citation type="journal article" date="2019" name="Int. J. Syst. Evol. Microbiol.">
        <title>The Global Catalogue of Microorganisms (GCM) 10K type strain sequencing project: providing services to taxonomists for standard genome sequencing and annotation.</title>
        <authorList>
            <consortium name="The Broad Institute Genomics Platform"/>
            <consortium name="The Broad Institute Genome Sequencing Center for Infectious Disease"/>
            <person name="Wu L."/>
            <person name="Ma J."/>
        </authorList>
    </citation>
    <scope>NUCLEOTIDE SEQUENCE [LARGE SCALE GENOMIC DNA]</scope>
    <source>
        <strain evidence="14">KCTC 23707</strain>
    </source>
</reference>
<dbReference type="SUPFAM" id="SSF55347">
    <property type="entry name" value="Glyceraldehyde-3-phosphate dehydrogenase-like, C-terminal domain"/>
    <property type="match status" value="1"/>
</dbReference>
<dbReference type="InterPro" id="IPR036169">
    <property type="entry name" value="DXPR_C_sf"/>
</dbReference>
<dbReference type="Pfam" id="PF02670">
    <property type="entry name" value="DXP_reductoisom"/>
    <property type="match status" value="1"/>
</dbReference>
<feature type="domain" description="DXP reductoisomerase C-terminal" evidence="12">
    <location>
        <begin position="265"/>
        <end position="385"/>
    </location>
</feature>
<feature type="binding site" evidence="9">
    <location>
        <position position="156"/>
    </location>
    <ligand>
        <name>1-deoxy-D-xylulose 5-phosphate</name>
        <dbReference type="ChEBI" id="CHEBI:57792"/>
    </ligand>
</feature>
<evidence type="ECO:0000256" key="8">
    <source>
        <dbReference type="ARBA" id="ARBA00048543"/>
    </source>
</evidence>
<feature type="binding site" evidence="9">
    <location>
        <position position="19"/>
    </location>
    <ligand>
        <name>NADPH</name>
        <dbReference type="ChEBI" id="CHEBI:57783"/>
    </ligand>
</feature>
<dbReference type="InterPro" id="IPR003821">
    <property type="entry name" value="DXP_reductoisomerase"/>
</dbReference>
<dbReference type="HAMAP" id="MF_00183">
    <property type="entry name" value="DXP_reductoisom"/>
    <property type="match status" value="1"/>
</dbReference>
<organism evidence="13 14">
    <name type="scientific">Methylopila henanensis</name>
    <dbReference type="NCBI Taxonomy" id="873516"/>
    <lineage>
        <taxon>Bacteria</taxon>
        <taxon>Pseudomonadati</taxon>
        <taxon>Pseudomonadota</taxon>
        <taxon>Alphaproteobacteria</taxon>
        <taxon>Hyphomicrobiales</taxon>
        <taxon>Methylopilaceae</taxon>
        <taxon>Methylopila</taxon>
    </lineage>
</organism>
<keyword evidence="7 9" id="KW-0414">Isoprene biosynthesis</keyword>
<feature type="binding site" evidence="9">
    <location>
        <position position="17"/>
    </location>
    <ligand>
        <name>NADPH</name>
        <dbReference type="ChEBI" id="CHEBI:57783"/>
    </ligand>
</feature>
<feature type="binding site" evidence="9">
    <location>
        <position position="130"/>
    </location>
    <ligand>
        <name>NADPH</name>
        <dbReference type="ChEBI" id="CHEBI:57783"/>
    </ligand>
</feature>
<dbReference type="EC" id="1.1.1.267" evidence="9"/>
<keyword evidence="5 9" id="KW-0560">Oxidoreductase</keyword>
<comment type="cofactor">
    <cofactor evidence="9">
        <name>Mg(2+)</name>
        <dbReference type="ChEBI" id="CHEBI:18420"/>
    </cofactor>
    <cofactor evidence="9">
        <name>Mn(2+)</name>
        <dbReference type="ChEBI" id="CHEBI:29035"/>
    </cofactor>
</comment>
<feature type="binding site" evidence="9">
    <location>
        <position position="216"/>
    </location>
    <ligand>
        <name>1-deoxy-D-xylulose 5-phosphate</name>
        <dbReference type="ChEBI" id="CHEBI:57792"/>
    </ligand>
</feature>
<dbReference type="Pfam" id="PF08436">
    <property type="entry name" value="DXP_redisom_C"/>
    <property type="match status" value="1"/>
</dbReference>
<feature type="binding site" evidence="9">
    <location>
        <position position="180"/>
    </location>
    <ligand>
        <name>1-deoxy-D-xylulose 5-phosphate</name>
        <dbReference type="ChEBI" id="CHEBI:57792"/>
    </ligand>
</feature>
<dbReference type="NCBIfam" id="TIGR00243">
    <property type="entry name" value="Dxr"/>
    <property type="match status" value="1"/>
</dbReference>
<feature type="binding site" evidence="9">
    <location>
        <position position="225"/>
    </location>
    <ligand>
        <name>1-deoxy-D-xylulose 5-phosphate</name>
        <dbReference type="ChEBI" id="CHEBI:57792"/>
    </ligand>
</feature>
<dbReference type="RefSeq" id="WP_378796250.1">
    <property type="nucleotide sequence ID" value="NZ_JBHUER010000001.1"/>
</dbReference>
<evidence type="ECO:0000313" key="14">
    <source>
        <dbReference type="Proteomes" id="UP001597308"/>
    </source>
</evidence>
<comment type="pathway">
    <text evidence="1 9">Isoprenoid biosynthesis; isopentenyl diphosphate biosynthesis via DXP pathway; isopentenyl diphosphate from 1-deoxy-D-xylulose 5-phosphate: step 1/6.</text>
</comment>
<feature type="binding site" evidence="9">
    <location>
        <position position="20"/>
    </location>
    <ligand>
        <name>NADPH</name>
        <dbReference type="ChEBI" id="CHEBI:57783"/>
    </ligand>
</feature>
<evidence type="ECO:0000256" key="9">
    <source>
        <dbReference type="HAMAP-Rule" id="MF_00183"/>
    </source>
</evidence>
<dbReference type="PANTHER" id="PTHR30525:SF0">
    <property type="entry name" value="1-DEOXY-D-XYLULOSE 5-PHOSPHATE REDUCTOISOMERASE, CHLOROPLASTIC"/>
    <property type="match status" value="1"/>
</dbReference>
<feature type="binding site" evidence="9">
    <location>
        <position position="222"/>
    </location>
    <ligand>
        <name>1-deoxy-D-xylulose 5-phosphate</name>
        <dbReference type="ChEBI" id="CHEBI:57792"/>
    </ligand>
</feature>
<dbReference type="Gene3D" id="3.40.50.720">
    <property type="entry name" value="NAD(P)-binding Rossmann-like Domain"/>
    <property type="match status" value="1"/>
</dbReference>
<keyword evidence="3 9" id="KW-0479">Metal-binding</keyword>
<name>A0ABW4K4W6_9HYPH</name>
<comment type="similarity">
    <text evidence="2 9">Belongs to the DXR family.</text>
</comment>
<feature type="domain" description="1-deoxy-D-xylulose 5-phosphate reductoisomerase N-terminal" evidence="10">
    <location>
        <begin position="11"/>
        <end position="136"/>
    </location>
</feature>
<dbReference type="Gene3D" id="1.10.1740.10">
    <property type="match status" value="1"/>
</dbReference>
<feature type="binding site" evidence="9">
    <location>
        <position position="128"/>
    </location>
    <ligand>
        <name>NADPH</name>
        <dbReference type="ChEBI" id="CHEBI:57783"/>
    </ligand>
</feature>
<evidence type="ECO:0000259" key="12">
    <source>
        <dbReference type="Pfam" id="PF13288"/>
    </source>
</evidence>
<feature type="binding site" evidence="9">
    <location>
        <position position="225"/>
    </location>
    <ligand>
        <name>Mn(2+)</name>
        <dbReference type="ChEBI" id="CHEBI:29035"/>
    </ligand>
</feature>
<dbReference type="GO" id="GO:0030604">
    <property type="term" value="F:1-deoxy-D-xylulose-5-phosphate reductoisomerase activity"/>
    <property type="evidence" value="ECO:0007669"/>
    <property type="project" value="UniProtKB-EC"/>
</dbReference>
<dbReference type="EMBL" id="JBHUER010000001">
    <property type="protein sequence ID" value="MFD1701638.1"/>
    <property type="molecule type" value="Genomic_DNA"/>
</dbReference>
<feature type="binding site" evidence="9">
    <location>
        <position position="129"/>
    </location>
    <ligand>
        <name>1-deoxy-D-xylulose 5-phosphate</name>
        <dbReference type="ChEBI" id="CHEBI:57792"/>
    </ligand>
</feature>
<keyword evidence="6 9" id="KW-0464">Manganese</keyword>